<dbReference type="eggNOG" id="COG2199">
    <property type="taxonomic scope" value="Bacteria"/>
</dbReference>
<dbReference type="InterPro" id="IPR000160">
    <property type="entry name" value="GGDEF_dom"/>
</dbReference>
<dbReference type="InterPro" id="IPR029787">
    <property type="entry name" value="Nucleotide_cyclase"/>
</dbReference>
<evidence type="ECO:0000259" key="2">
    <source>
        <dbReference type="PROSITE" id="PS50887"/>
    </source>
</evidence>
<dbReference type="AlphaFoldDB" id="E4Q3L1"/>
<evidence type="ECO:0000313" key="3">
    <source>
        <dbReference type="EMBL" id="ADQ03971.1"/>
    </source>
</evidence>
<dbReference type="Pfam" id="PF00990">
    <property type="entry name" value="GGDEF"/>
    <property type="match status" value="1"/>
</dbReference>
<gene>
    <name evidence="3" type="ordered locus">Calow_0385</name>
</gene>
<dbReference type="STRING" id="632518.Calow_0385"/>
<dbReference type="SUPFAM" id="SSF55781">
    <property type="entry name" value="GAF domain-like"/>
    <property type="match status" value="1"/>
</dbReference>
<dbReference type="PANTHER" id="PTHR45138:SF6">
    <property type="entry name" value="DIGUANYLATE CYCLASE DGCN"/>
    <property type="match status" value="1"/>
</dbReference>
<dbReference type="PROSITE" id="PS50887">
    <property type="entry name" value="GGDEF"/>
    <property type="match status" value="1"/>
</dbReference>
<keyword evidence="1" id="KW-1133">Transmembrane helix</keyword>
<keyword evidence="1" id="KW-0472">Membrane</keyword>
<dbReference type="KEGG" id="cow:Calow_0385"/>
<dbReference type="Proteomes" id="UP000006889">
    <property type="component" value="Chromosome"/>
</dbReference>
<evidence type="ECO:0000313" key="4">
    <source>
        <dbReference type="Proteomes" id="UP000006889"/>
    </source>
</evidence>
<accession>E4Q3L1</accession>
<dbReference type="Gene3D" id="3.30.70.270">
    <property type="match status" value="1"/>
</dbReference>
<dbReference type="NCBIfam" id="TIGR00254">
    <property type="entry name" value="GGDEF"/>
    <property type="match status" value="1"/>
</dbReference>
<feature type="domain" description="GGDEF" evidence="2">
    <location>
        <begin position="439"/>
        <end position="571"/>
    </location>
</feature>
<keyword evidence="1" id="KW-0812">Transmembrane</keyword>
<feature type="transmembrane region" description="Helical" evidence="1">
    <location>
        <begin position="21"/>
        <end position="40"/>
    </location>
</feature>
<dbReference type="SMART" id="SM00267">
    <property type="entry name" value="GGDEF"/>
    <property type="match status" value="1"/>
</dbReference>
<dbReference type="PANTHER" id="PTHR45138">
    <property type="entry name" value="REGULATORY COMPONENTS OF SENSORY TRANSDUCTION SYSTEM"/>
    <property type="match status" value="1"/>
</dbReference>
<dbReference type="HOGENOM" id="CLU_469046_0_0_9"/>
<feature type="transmembrane region" description="Helical" evidence="1">
    <location>
        <begin position="187"/>
        <end position="204"/>
    </location>
</feature>
<proteinExistence type="predicted"/>
<dbReference type="GO" id="GO:0043709">
    <property type="term" value="P:cell adhesion involved in single-species biofilm formation"/>
    <property type="evidence" value="ECO:0007669"/>
    <property type="project" value="TreeGrafter"/>
</dbReference>
<dbReference type="GO" id="GO:1902201">
    <property type="term" value="P:negative regulation of bacterial-type flagellum-dependent cell motility"/>
    <property type="evidence" value="ECO:0007669"/>
    <property type="project" value="TreeGrafter"/>
</dbReference>
<dbReference type="GO" id="GO:0052621">
    <property type="term" value="F:diguanylate cyclase activity"/>
    <property type="evidence" value="ECO:0007669"/>
    <property type="project" value="TreeGrafter"/>
</dbReference>
<name>E4Q3L1_CALOW</name>
<feature type="transmembrane region" description="Helical" evidence="1">
    <location>
        <begin position="156"/>
        <end position="181"/>
    </location>
</feature>
<feature type="transmembrane region" description="Helical" evidence="1">
    <location>
        <begin position="52"/>
        <end position="72"/>
    </location>
</feature>
<feature type="transmembrane region" description="Helical" evidence="1">
    <location>
        <begin position="211"/>
        <end position="231"/>
    </location>
</feature>
<reference evidence="3 4" key="2">
    <citation type="journal article" date="2011" name="J. Bacteriol.">
        <title>Complete genome sequences for the anaerobic, extremely thermophilic plant biomass-degrading bacteria Caldicellulosiruptor hydrothermalis, Caldicellulosiruptor kristjanssonii, Caldicellulosiruptor kronotskyensis, Caldicellulosiruptor owensenis, and Caldicellulosiruptor lactoaceticus.</title>
        <authorList>
            <person name="Blumer-Schuette S.E."/>
            <person name="Ozdemir I."/>
            <person name="Mistry D."/>
            <person name="Lucas S."/>
            <person name="Lapidus A."/>
            <person name="Cheng J.F."/>
            <person name="Goodwin L.A."/>
            <person name="Pitluck S."/>
            <person name="Land M.L."/>
            <person name="Hauser L.J."/>
            <person name="Woyke T."/>
            <person name="Mikhailova N."/>
            <person name="Pati A."/>
            <person name="Kyrpides N.C."/>
            <person name="Ivanova N."/>
            <person name="Detter J.C."/>
            <person name="Walston-Davenport K."/>
            <person name="Han S."/>
            <person name="Adams M.W."/>
            <person name="Kelly R.M."/>
        </authorList>
    </citation>
    <scope>NUCLEOTIDE SEQUENCE [LARGE SCALE GENOMIC DNA]</scope>
    <source>
        <strain evidence="4">ATCC 700167 / DSM 13100 / OL</strain>
    </source>
</reference>
<protein>
    <submittedName>
        <fullName evidence="3">Diguanylate cyclase</fullName>
    </submittedName>
</protein>
<dbReference type="RefSeq" id="WP_013411383.1">
    <property type="nucleotide sequence ID" value="NC_014657.1"/>
</dbReference>
<dbReference type="GO" id="GO:0005886">
    <property type="term" value="C:plasma membrane"/>
    <property type="evidence" value="ECO:0007669"/>
    <property type="project" value="TreeGrafter"/>
</dbReference>
<feature type="transmembrane region" description="Helical" evidence="1">
    <location>
        <begin position="84"/>
        <end position="107"/>
    </location>
</feature>
<sequence length="571" mass="66234">MKIRITKGVRKAVNTELEFCLYKLFEIVGIIAVSGIYILSVSLGNELKNNLIYSYSKIFPSLVVIKFLYVLNLEKEVVSNIKSIQALVFLNLLLKFLIIYALIFSVLCRERLKEFLSKTSIWINISLVIVVFLTFKNIKNSIAIILLQSTLSATGLYFLSELIVIFGLLFLIYLSFSNFYFKQNNSFKVFVLTFATGELVLFLFKRNGILFTEAIQNGAVFYLFVAIFFTITKRKVKFLGSLASFSTEVLKEKLDLQKSFELLVDFIYEAYSRVFPRICFYYIKENQNYKLIVFKSDEVNNKFEDSDVEEIKLKNKLLEKKNIAAFDIKDFESFFECKFSKGRTYSSFQTVVYVPVERYNRLEGFLVCYSRIKNLQITDELRDGLTIFMNFSQALLSQIERIEKIKNLSTEDELTGLYNRRYFMKELILESIAADRYKNKFCVAFFDMDNLKLLNDVYGHGVGDKAIKMIARIIRDNIRKTDIPARLGGDEFAVIFKNCSKEAIEDRIKNIKQLIEKESQLQLPEKIRVSCGIAVYPDDTTSLDELLKIADMRMYEEKLKNKGGDFCAEGQ</sequence>
<evidence type="ECO:0000256" key="1">
    <source>
        <dbReference type="SAM" id="Phobius"/>
    </source>
</evidence>
<keyword evidence="4" id="KW-1185">Reference proteome</keyword>
<organism evidence="3 4">
    <name type="scientific">Caldicellulosiruptor owensensis (strain ATCC 700167 / DSM 13100 / OL)</name>
    <dbReference type="NCBI Taxonomy" id="632518"/>
    <lineage>
        <taxon>Bacteria</taxon>
        <taxon>Bacillati</taxon>
        <taxon>Bacillota</taxon>
        <taxon>Bacillota incertae sedis</taxon>
        <taxon>Caldicellulosiruptorales</taxon>
        <taxon>Caldicellulosiruptoraceae</taxon>
        <taxon>Caldicellulosiruptor</taxon>
    </lineage>
</organism>
<dbReference type="SUPFAM" id="SSF55073">
    <property type="entry name" value="Nucleotide cyclase"/>
    <property type="match status" value="1"/>
</dbReference>
<reference key="1">
    <citation type="submission" date="2010-09" db="EMBL/GenBank/DDBJ databases">
        <title>Complete sequence of Caldicellulosiruptor owensensis OL.</title>
        <authorList>
            <consortium name="US DOE Joint Genome Institute"/>
            <person name="Lucas S."/>
            <person name="Copeland A."/>
            <person name="Lapidus A."/>
            <person name="Cheng J.-F."/>
            <person name="Bruce D."/>
            <person name="Goodwin L."/>
            <person name="Pitluck S."/>
            <person name="Davenport K."/>
            <person name="Detter J.C."/>
            <person name="Han C."/>
            <person name="Tapia R."/>
            <person name="Land M."/>
            <person name="Hauser L."/>
            <person name="Chang Y.-J."/>
            <person name="Jeffries C."/>
            <person name="Kyrpides N."/>
            <person name="Ivanova N."/>
            <person name="Mikhailova N."/>
            <person name="Blumer-Schuette S.E."/>
            <person name="Kelly R.M."/>
            <person name="Woyke T."/>
        </authorList>
    </citation>
    <scope>NUCLEOTIDE SEQUENCE</scope>
    <source>
        <strain>OL</strain>
    </source>
</reference>
<dbReference type="InterPro" id="IPR050469">
    <property type="entry name" value="Diguanylate_Cyclase"/>
</dbReference>
<feature type="transmembrane region" description="Helical" evidence="1">
    <location>
        <begin position="119"/>
        <end position="135"/>
    </location>
</feature>
<dbReference type="InterPro" id="IPR043128">
    <property type="entry name" value="Rev_trsase/Diguanyl_cyclase"/>
</dbReference>
<dbReference type="EMBL" id="CP002216">
    <property type="protein sequence ID" value="ADQ03971.1"/>
    <property type="molecule type" value="Genomic_DNA"/>
</dbReference>
<dbReference type="CDD" id="cd01949">
    <property type="entry name" value="GGDEF"/>
    <property type="match status" value="1"/>
</dbReference>